<proteinExistence type="predicted"/>
<dbReference type="Proteomes" id="UP000634134">
    <property type="component" value="Unassembled WGS sequence"/>
</dbReference>
<feature type="domain" description="Sialidase" evidence="2">
    <location>
        <begin position="75"/>
        <end position="276"/>
    </location>
</feature>
<protein>
    <submittedName>
        <fullName evidence="3">Exo-alpha-sialidase</fullName>
    </submittedName>
</protein>
<feature type="chain" id="PRO_5045912051" evidence="1">
    <location>
        <begin position="20"/>
        <end position="420"/>
    </location>
</feature>
<name>A0ABR9WBH9_9BACT</name>
<dbReference type="Pfam" id="PF13088">
    <property type="entry name" value="BNR_2"/>
    <property type="match status" value="1"/>
</dbReference>
<feature type="signal peptide" evidence="1">
    <location>
        <begin position="1"/>
        <end position="19"/>
    </location>
</feature>
<dbReference type="EMBL" id="JACYGY010000001">
    <property type="protein sequence ID" value="MBE9462815.1"/>
    <property type="molecule type" value="Genomic_DNA"/>
</dbReference>
<dbReference type="RefSeq" id="WP_194120995.1">
    <property type="nucleotide sequence ID" value="NZ_JACYGY010000001.1"/>
</dbReference>
<evidence type="ECO:0000313" key="4">
    <source>
        <dbReference type="Proteomes" id="UP000634134"/>
    </source>
</evidence>
<comment type="caution">
    <text evidence="3">The sequence shown here is derived from an EMBL/GenBank/DDBJ whole genome shotgun (WGS) entry which is preliminary data.</text>
</comment>
<evidence type="ECO:0000259" key="2">
    <source>
        <dbReference type="Pfam" id="PF13088"/>
    </source>
</evidence>
<evidence type="ECO:0000313" key="3">
    <source>
        <dbReference type="EMBL" id="MBE9462815.1"/>
    </source>
</evidence>
<organism evidence="3 4">
    <name type="scientific">Dyadobacter subterraneus</name>
    <dbReference type="NCBI Taxonomy" id="2773304"/>
    <lineage>
        <taxon>Bacteria</taxon>
        <taxon>Pseudomonadati</taxon>
        <taxon>Bacteroidota</taxon>
        <taxon>Cytophagia</taxon>
        <taxon>Cytophagales</taxon>
        <taxon>Spirosomataceae</taxon>
        <taxon>Dyadobacter</taxon>
    </lineage>
</organism>
<dbReference type="CDD" id="cd15482">
    <property type="entry name" value="Sialidase_non-viral"/>
    <property type="match status" value="1"/>
</dbReference>
<keyword evidence="1" id="KW-0732">Signal</keyword>
<gene>
    <name evidence="3" type="ORF">IEE83_13090</name>
</gene>
<evidence type="ECO:0000256" key="1">
    <source>
        <dbReference type="SAM" id="SignalP"/>
    </source>
</evidence>
<dbReference type="InterPro" id="IPR036278">
    <property type="entry name" value="Sialidase_sf"/>
</dbReference>
<keyword evidence="4" id="KW-1185">Reference proteome</keyword>
<dbReference type="Gene3D" id="2.120.10.10">
    <property type="match status" value="1"/>
</dbReference>
<accession>A0ABR9WBH9</accession>
<sequence>MKKISFLLFIFLFAASAYRCPDFFSEGERGPFPISLPDGDASGAYLTIDNNTNPVLSWVQQVSPNNYRMFYAVSFDGGHTFEKPKWITTSKGIYPHDENLSKLIYRKNGDMIAIFAVSNPSKENKFAGLLYYTQSFDNGLVWTEPKQLSPAKSESNDERYFDMTLLPDGEVGVVWLDSRKPGKAMTSGHDHERMDMMEGSSIYFSKTDHRNGFIEESRIAESSCQCCCTKLLTDESGELHLTYRAILNDSIRDMVHSVSTDNGKTFSKPDRISADNWVIRGCPHTGPAMTGNQSGLHFAWYTMGTGKGIFYCNTTDDKNFSPKESISASASAKHPQIISNKKGKLAIVWDELNEEGNSRIGIQTRDMNGKLLKTGFLTPKTVNATFPVALPSGPNGILVAYTKKTGDKNQVFYDWKSLGE</sequence>
<reference evidence="4" key="1">
    <citation type="submission" date="2023-07" db="EMBL/GenBank/DDBJ databases">
        <title>Dyadobacter sp. nov 'subterranea' isolated from contaminted grondwater.</title>
        <authorList>
            <person name="Szabo I."/>
            <person name="Al-Omari J."/>
            <person name="Szerdahelyi S.G."/>
            <person name="Rado J."/>
        </authorList>
    </citation>
    <scope>NUCLEOTIDE SEQUENCE [LARGE SCALE GENOMIC DNA]</scope>
    <source>
        <strain evidence="4">UP-52</strain>
    </source>
</reference>
<dbReference type="SUPFAM" id="SSF50939">
    <property type="entry name" value="Sialidases"/>
    <property type="match status" value="1"/>
</dbReference>
<dbReference type="InterPro" id="IPR011040">
    <property type="entry name" value="Sialidase"/>
</dbReference>